<keyword evidence="8" id="KW-1185">Reference proteome</keyword>
<dbReference type="GO" id="GO:0000209">
    <property type="term" value="P:protein polyubiquitination"/>
    <property type="evidence" value="ECO:0007669"/>
    <property type="project" value="InterPro"/>
</dbReference>
<dbReference type="EMBL" id="CP119935">
    <property type="protein sequence ID" value="WFD02874.1"/>
    <property type="molecule type" value="Genomic_DNA"/>
</dbReference>
<dbReference type="PROSITE" id="PS50237">
    <property type="entry name" value="HECT"/>
    <property type="match status" value="1"/>
</dbReference>
<dbReference type="PANTHER" id="PTHR45700">
    <property type="entry name" value="UBIQUITIN-PROTEIN LIGASE E3C"/>
    <property type="match status" value="1"/>
</dbReference>
<dbReference type="Gene3D" id="3.90.1750.10">
    <property type="entry name" value="Hect, E3 ligase catalytic domains"/>
    <property type="match status" value="1"/>
</dbReference>
<comment type="catalytic activity">
    <reaction evidence="1">
        <text>S-ubiquitinyl-[E2 ubiquitin-conjugating enzyme]-L-cysteine + [acceptor protein]-L-lysine = [E2 ubiquitin-conjugating enzyme]-L-cysteine + N(6)-ubiquitinyl-[acceptor protein]-L-lysine.</text>
        <dbReference type="EC" id="2.3.2.26"/>
    </reaction>
</comment>
<sequence>MLGHVWTANTLRPRSEQCAVSTFYAAATEIAFGLDEYMQWVHSPASERGVHWLCDVPCVLSLGTKVQIHAWEARQALRQASTYAWLHAGPSQTRLQITHGLRAAQGLPGPSSADHADQGVLALHVRRTHLVQDSRPLLELDAHELLRPLKVTFDGEIAQDAGGVQKEYLLLLCEMLCSPSMGLFADINEAPLHGVLWFAPSLPMLDDGSSEPLAHLELLGVVLGLALVHSVTLPLSFPCWLYEYLLHAALGTAAPPSDREALSHIRPQLAAGLAQVLGYDERDARPLEDAMHLTWSVQYGEQVYPLAPDQPPVTSANRDAYVARVCQWMLCDAVRVPLAALARGFARIAAPPTAVPRSPLQLLQPVELETLLRGRNERELDVDALRASTAHVGFPAKSSRYADQVQTNLDNFWATWAALDAPAQHALLGFITGSPRVPAMGAASIGLRIQHVDDPYTALGTERVPWSSTCTSTLFLPVYDTRGALEAKVRVALQHSTGFGLG</sequence>
<evidence type="ECO:0000256" key="3">
    <source>
        <dbReference type="ARBA" id="ARBA00022679"/>
    </source>
</evidence>
<keyword evidence="4 5" id="KW-0833">Ubl conjugation pathway</keyword>
<evidence type="ECO:0000256" key="4">
    <source>
        <dbReference type="ARBA" id="ARBA00022786"/>
    </source>
</evidence>
<dbReference type="SUPFAM" id="SSF56204">
    <property type="entry name" value="Hect, E3 ligase catalytic domain"/>
    <property type="match status" value="1"/>
</dbReference>
<evidence type="ECO:0000256" key="1">
    <source>
        <dbReference type="ARBA" id="ARBA00000885"/>
    </source>
</evidence>
<name>A0AAF0DZJ5_9BASI</name>
<evidence type="ECO:0000259" key="6">
    <source>
        <dbReference type="PROSITE" id="PS50237"/>
    </source>
</evidence>
<protein>
    <recommendedName>
        <fullName evidence="2">HECT-type E3 ubiquitin transferase</fullName>
        <ecNumber evidence="2">2.3.2.26</ecNumber>
    </recommendedName>
</protein>
<dbReference type="InterPro" id="IPR000569">
    <property type="entry name" value="HECT_dom"/>
</dbReference>
<evidence type="ECO:0000313" key="7">
    <source>
        <dbReference type="EMBL" id="WFD02874.1"/>
    </source>
</evidence>
<dbReference type="InterPro" id="IPR035983">
    <property type="entry name" value="Hect_E3_ubiquitin_ligase"/>
</dbReference>
<dbReference type="Gene3D" id="3.30.2160.10">
    <property type="entry name" value="Hect, E3 ligase catalytic domain"/>
    <property type="match status" value="1"/>
</dbReference>
<proteinExistence type="predicted"/>
<gene>
    <name evidence="7" type="primary">HUL4</name>
    <name evidence="7" type="ORF">MOBT1_001561</name>
</gene>
<dbReference type="Proteomes" id="UP001214603">
    <property type="component" value="Chromosome 2"/>
</dbReference>
<dbReference type="EC" id="2.3.2.26" evidence="2"/>
<evidence type="ECO:0000256" key="2">
    <source>
        <dbReference type="ARBA" id="ARBA00012485"/>
    </source>
</evidence>
<evidence type="ECO:0000256" key="5">
    <source>
        <dbReference type="PROSITE-ProRule" id="PRU00104"/>
    </source>
</evidence>
<reference evidence="7" key="1">
    <citation type="submission" date="2023-03" db="EMBL/GenBank/DDBJ databases">
        <title>Mating type loci evolution in Malassezia.</title>
        <authorList>
            <person name="Coelho M.A."/>
        </authorList>
    </citation>
    <scope>NUCLEOTIDE SEQUENCE</scope>
    <source>
        <strain evidence="7">CBS 7876</strain>
    </source>
</reference>
<dbReference type="Gene3D" id="3.30.2410.10">
    <property type="entry name" value="Hect, E3 ligase catalytic domain"/>
    <property type="match status" value="1"/>
</dbReference>
<feature type="domain" description="HECT" evidence="6">
    <location>
        <begin position="141"/>
        <end position="502"/>
    </location>
</feature>
<keyword evidence="3 7" id="KW-0808">Transferase</keyword>
<dbReference type="AlphaFoldDB" id="A0AAF0DZJ5"/>
<keyword evidence="7" id="KW-0012">Acyltransferase</keyword>
<evidence type="ECO:0000313" key="8">
    <source>
        <dbReference type="Proteomes" id="UP001214603"/>
    </source>
</evidence>
<organism evidence="7 8">
    <name type="scientific">Malassezia obtusa</name>
    <dbReference type="NCBI Taxonomy" id="76774"/>
    <lineage>
        <taxon>Eukaryota</taxon>
        <taxon>Fungi</taxon>
        <taxon>Dikarya</taxon>
        <taxon>Basidiomycota</taxon>
        <taxon>Ustilaginomycotina</taxon>
        <taxon>Malasseziomycetes</taxon>
        <taxon>Malasseziales</taxon>
        <taxon>Malasseziaceae</taxon>
        <taxon>Malassezia</taxon>
    </lineage>
</organism>
<accession>A0AAF0DZJ5</accession>
<feature type="active site" description="Glycyl thioester intermediate" evidence="5">
    <location>
        <position position="470"/>
    </location>
</feature>
<dbReference type="InterPro" id="IPR044611">
    <property type="entry name" value="E3A/B/C-like"/>
</dbReference>
<dbReference type="SMART" id="SM00119">
    <property type="entry name" value="HECTc"/>
    <property type="match status" value="1"/>
</dbReference>
<dbReference type="PANTHER" id="PTHR45700:SF8">
    <property type="entry name" value="HECT-TYPE E3 UBIQUITIN TRANSFERASE"/>
    <property type="match status" value="1"/>
</dbReference>
<dbReference type="Pfam" id="PF00632">
    <property type="entry name" value="HECT"/>
    <property type="match status" value="1"/>
</dbReference>
<dbReference type="GO" id="GO:0061630">
    <property type="term" value="F:ubiquitin protein ligase activity"/>
    <property type="evidence" value="ECO:0007669"/>
    <property type="project" value="UniProtKB-EC"/>
</dbReference>